<evidence type="ECO:0000256" key="5">
    <source>
        <dbReference type="HAMAP-Rule" id="MF_00291"/>
    </source>
</evidence>
<evidence type="ECO:0000313" key="9">
    <source>
        <dbReference type="Proteomes" id="UP000007939"/>
    </source>
</evidence>
<comment type="similarity">
    <text evidence="1 5 6">Belongs to the universal ribosomal protein uS2 family.</text>
</comment>
<dbReference type="InterPro" id="IPR023591">
    <property type="entry name" value="Ribosomal_uS2_flav_dom_sf"/>
</dbReference>
<dbReference type="InterPro" id="IPR001865">
    <property type="entry name" value="Ribosomal_uS2"/>
</dbReference>
<dbReference type="SUPFAM" id="SSF52313">
    <property type="entry name" value="Ribosomal protein S2"/>
    <property type="match status" value="1"/>
</dbReference>
<dbReference type="eggNOG" id="COG0052">
    <property type="taxonomic scope" value="Bacteria"/>
</dbReference>
<sequence>MRDVPDGHVAVCRQQEGILSVVTMKSLLESGVHFGHQTKRWNPKMAKYIFQERNGIHIIDLQKTSACIIEAYDAIRAQVRNGKSILFIGTKKQAQQTIESEANRCGMPYVNNRWLGGMLTNFTTIKKSIATLKKIEKMEVDGTFDSLTKKEISLLTKEKTKLEKNLGGIKDMTSLPGAVFIIDTKKEAIAVAEANRLGIPVVAVVDTNCDPTNIDYPIPGNDDAIRAIQLFTEIIANAVVDADNEAGIQIIESLPLEDDLHAMAPAADVSADAGSDEEDEEGIVFSTEGGTAKFEDFDGSSTDVPADEDDEASTGISVDEEILYKD</sequence>
<dbReference type="Proteomes" id="UP000007939">
    <property type="component" value="Chromosome"/>
</dbReference>
<dbReference type="CDD" id="cd01425">
    <property type="entry name" value="RPS2"/>
    <property type="match status" value="1"/>
</dbReference>
<dbReference type="PANTHER" id="PTHR12534">
    <property type="entry name" value="30S RIBOSOMAL PROTEIN S2 PROKARYOTIC AND ORGANELLAR"/>
    <property type="match status" value="1"/>
</dbReference>
<evidence type="ECO:0000256" key="7">
    <source>
        <dbReference type="SAM" id="MobiDB-lite"/>
    </source>
</evidence>
<dbReference type="PROSITE" id="PS00962">
    <property type="entry name" value="RIBOSOMAL_S2_1"/>
    <property type="match status" value="1"/>
</dbReference>
<dbReference type="InterPro" id="IPR018130">
    <property type="entry name" value="Ribosomal_uS2_CS"/>
</dbReference>
<evidence type="ECO:0000313" key="8">
    <source>
        <dbReference type="EMBL" id="AEC01916.1"/>
    </source>
</evidence>
<dbReference type="EMBL" id="CP002659">
    <property type="protein sequence ID" value="AEC01916.1"/>
    <property type="molecule type" value="Genomic_DNA"/>
</dbReference>
<dbReference type="InterPro" id="IPR005706">
    <property type="entry name" value="Ribosomal_uS2_bac/mit/plastid"/>
</dbReference>
<dbReference type="GO" id="GO:0006412">
    <property type="term" value="P:translation"/>
    <property type="evidence" value="ECO:0007669"/>
    <property type="project" value="UniProtKB-UniRule"/>
</dbReference>
<protein>
    <recommendedName>
        <fullName evidence="4 5">Small ribosomal subunit protein uS2</fullName>
    </recommendedName>
</protein>
<evidence type="ECO:0000256" key="3">
    <source>
        <dbReference type="ARBA" id="ARBA00023274"/>
    </source>
</evidence>
<dbReference type="STRING" id="760011.Spico_0690"/>
<dbReference type="KEGG" id="scc:Spico_0690"/>
<dbReference type="HOGENOM" id="CLU_040318_1_3_12"/>
<dbReference type="GO" id="GO:0003735">
    <property type="term" value="F:structural constituent of ribosome"/>
    <property type="evidence" value="ECO:0007669"/>
    <property type="project" value="InterPro"/>
</dbReference>
<evidence type="ECO:0000256" key="6">
    <source>
        <dbReference type="RuleBase" id="RU003631"/>
    </source>
</evidence>
<keyword evidence="2 5" id="KW-0689">Ribosomal protein</keyword>
<gene>
    <name evidence="5" type="primary">rpsB</name>
    <name evidence="8" type="ordered locus">Spico_0690</name>
</gene>
<organism evidence="8 9">
    <name type="scientific">Parasphaerochaeta coccoides (strain ATCC BAA-1237 / DSM 17374 / SPN1)</name>
    <name type="common">Sphaerochaeta coccoides</name>
    <dbReference type="NCBI Taxonomy" id="760011"/>
    <lineage>
        <taxon>Bacteria</taxon>
        <taxon>Pseudomonadati</taxon>
        <taxon>Spirochaetota</taxon>
        <taxon>Spirochaetia</taxon>
        <taxon>Spirochaetales</taxon>
        <taxon>Sphaerochaetaceae</taxon>
        <taxon>Parasphaerochaeta</taxon>
    </lineage>
</organism>
<dbReference type="Gene3D" id="3.40.50.10490">
    <property type="entry name" value="Glucose-6-phosphate isomerase like protein, domain 1"/>
    <property type="match status" value="1"/>
</dbReference>
<dbReference type="NCBIfam" id="TIGR01011">
    <property type="entry name" value="rpsB_bact"/>
    <property type="match status" value="1"/>
</dbReference>
<reference evidence="8 9" key="2">
    <citation type="journal article" date="2012" name="Stand. Genomic Sci.">
        <title>Complete genome sequence of the termite hindgut bacterium Spirochaeta coccoides type strain (SPN1(T)), reclassification in the genus Sphaerochaeta as Sphaerochaeta coccoides comb. nov. and emendations of the family Spirochaetaceae and the genus Sphaerochaeta.</title>
        <authorList>
            <person name="Abt B."/>
            <person name="Han C."/>
            <person name="Scheuner C."/>
            <person name="Lu M."/>
            <person name="Lapidus A."/>
            <person name="Nolan M."/>
            <person name="Lucas S."/>
            <person name="Hammon N."/>
            <person name="Deshpande S."/>
            <person name="Cheng J.F."/>
            <person name="Tapia R."/>
            <person name="Goodwin L.A."/>
            <person name="Pitluck S."/>
            <person name="Liolios K."/>
            <person name="Pagani I."/>
            <person name="Ivanova N."/>
            <person name="Mavromatis K."/>
            <person name="Mikhailova N."/>
            <person name="Huntemann M."/>
            <person name="Pati A."/>
            <person name="Chen A."/>
            <person name="Palaniappan K."/>
            <person name="Land M."/>
            <person name="Hauser L."/>
            <person name="Brambilla E.M."/>
            <person name="Rohde M."/>
            <person name="Spring S."/>
            <person name="Gronow S."/>
            <person name="Goker M."/>
            <person name="Woyke T."/>
            <person name="Bristow J."/>
            <person name="Eisen J.A."/>
            <person name="Markowitz V."/>
            <person name="Hugenholtz P."/>
            <person name="Kyrpides N.C."/>
            <person name="Klenk H.P."/>
            <person name="Detter J.C."/>
        </authorList>
    </citation>
    <scope>NUCLEOTIDE SEQUENCE [LARGE SCALE GENOMIC DNA]</scope>
    <source>
        <strain evidence="9">ATCC BAA-1237 / DSM 17374 / SPN1</strain>
    </source>
</reference>
<dbReference type="Gene3D" id="1.10.287.610">
    <property type="entry name" value="Helix hairpin bin"/>
    <property type="match status" value="1"/>
</dbReference>
<proteinExistence type="inferred from homology"/>
<dbReference type="AlphaFoldDB" id="F4GLE6"/>
<evidence type="ECO:0000256" key="4">
    <source>
        <dbReference type="ARBA" id="ARBA00035256"/>
    </source>
</evidence>
<name>F4GLE6_PARC1</name>
<evidence type="ECO:0000256" key="1">
    <source>
        <dbReference type="ARBA" id="ARBA00006242"/>
    </source>
</evidence>
<keyword evidence="3 5" id="KW-0687">Ribonucleoprotein</keyword>
<dbReference type="PROSITE" id="PS00963">
    <property type="entry name" value="RIBOSOMAL_S2_2"/>
    <property type="match status" value="1"/>
</dbReference>
<dbReference type="FunFam" id="1.10.287.610:FF:000001">
    <property type="entry name" value="30S ribosomal protein S2"/>
    <property type="match status" value="1"/>
</dbReference>
<dbReference type="HAMAP" id="MF_00291_B">
    <property type="entry name" value="Ribosomal_uS2_B"/>
    <property type="match status" value="1"/>
</dbReference>
<dbReference type="Pfam" id="PF00318">
    <property type="entry name" value="Ribosomal_S2"/>
    <property type="match status" value="1"/>
</dbReference>
<dbReference type="PANTHER" id="PTHR12534:SF0">
    <property type="entry name" value="SMALL RIBOSOMAL SUBUNIT PROTEIN US2M"/>
    <property type="match status" value="1"/>
</dbReference>
<keyword evidence="9" id="KW-1185">Reference proteome</keyword>
<evidence type="ECO:0000256" key="2">
    <source>
        <dbReference type="ARBA" id="ARBA00022980"/>
    </source>
</evidence>
<accession>F4GLE6</accession>
<reference evidence="9" key="1">
    <citation type="submission" date="2011-04" db="EMBL/GenBank/DDBJ databases">
        <title>The complete genome of Spirochaeta coccoides DSM 17374.</title>
        <authorList>
            <person name="Lucas S."/>
            <person name="Copeland A."/>
            <person name="Lapidus A."/>
            <person name="Bruce D."/>
            <person name="Goodwin L."/>
            <person name="Pitluck S."/>
            <person name="Peters L."/>
            <person name="Kyrpides N."/>
            <person name="Mavromatis K."/>
            <person name="Pagani I."/>
            <person name="Ivanova N."/>
            <person name="Ovchinnikova G."/>
            <person name="Lu M."/>
            <person name="Detter J.C."/>
            <person name="Tapia R."/>
            <person name="Han C."/>
            <person name="Land M."/>
            <person name="Hauser L."/>
            <person name="Markowitz V."/>
            <person name="Cheng J.-F."/>
            <person name="Hugenholtz P."/>
            <person name="Woyke T."/>
            <person name="Wu D."/>
            <person name="Spring S."/>
            <person name="Schroeder M."/>
            <person name="Brambilla E."/>
            <person name="Klenk H.-P."/>
            <person name="Eisen J.A."/>
        </authorList>
    </citation>
    <scope>NUCLEOTIDE SEQUENCE [LARGE SCALE GENOMIC DNA]</scope>
    <source>
        <strain evidence="9">ATCC BAA-1237 / DSM 17374 / SPN1</strain>
    </source>
</reference>
<dbReference type="GO" id="GO:0022627">
    <property type="term" value="C:cytosolic small ribosomal subunit"/>
    <property type="evidence" value="ECO:0007669"/>
    <property type="project" value="TreeGrafter"/>
</dbReference>
<feature type="region of interest" description="Disordered" evidence="7">
    <location>
        <begin position="268"/>
        <end position="326"/>
    </location>
</feature>
<dbReference type="PRINTS" id="PR00395">
    <property type="entry name" value="RIBOSOMALS2"/>
</dbReference>